<evidence type="ECO:0000313" key="1">
    <source>
        <dbReference type="EMBL" id="GFP32810.1"/>
    </source>
</evidence>
<protein>
    <submittedName>
        <fullName evidence="1">Uncharacterized protein</fullName>
    </submittedName>
</protein>
<dbReference type="EMBL" id="BLSA01000159">
    <property type="protein sequence ID" value="GFP32810.1"/>
    <property type="molecule type" value="Genomic_DNA"/>
</dbReference>
<organism evidence="1 2">
    <name type="scientific">Candidatus Hakubella thermalkaliphila</name>
    <dbReference type="NCBI Taxonomy" id="2754717"/>
    <lineage>
        <taxon>Bacteria</taxon>
        <taxon>Bacillati</taxon>
        <taxon>Actinomycetota</taxon>
        <taxon>Actinomycetota incertae sedis</taxon>
        <taxon>Candidatus Hakubellales</taxon>
        <taxon>Candidatus Hakubellaceae</taxon>
        <taxon>Candidatus Hakubella</taxon>
    </lineage>
</organism>
<dbReference type="InterPro" id="IPR029063">
    <property type="entry name" value="SAM-dependent_MTases_sf"/>
</dbReference>
<proteinExistence type="predicted"/>
<gene>
    <name evidence="1" type="ORF">HKBW3S42_01118</name>
</gene>
<feature type="non-terminal residue" evidence="1">
    <location>
        <position position="73"/>
    </location>
</feature>
<name>A0A6V8PL12_9ACTN</name>
<dbReference type="Gene3D" id="3.40.50.150">
    <property type="entry name" value="Vaccinia Virus protein VP39"/>
    <property type="match status" value="1"/>
</dbReference>
<sequence>MQQHPVTEAKLGKIIRRILRYISPKVFDAGLEECNQIALSLLEPGSGHLLLDLGCGGGGALTALFAERGKFHS</sequence>
<dbReference type="SUPFAM" id="SSF53335">
    <property type="entry name" value="S-adenosyl-L-methionine-dependent methyltransferases"/>
    <property type="match status" value="1"/>
</dbReference>
<reference evidence="1 2" key="1">
    <citation type="journal article" date="2020" name="Front. Microbiol.">
        <title>Single-cell genomics of novel Actinobacteria with the Wood-Ljungdahl pathway discovered in a serpentinizing system.</title>
        <authorList>
            <person name="Merino N."/>
            <person name="Kawai M."/>
            <person name="Boyd E.S."/>
            <person name="Colman D.R."/>
            <person name="McGlynn S.E."/>
            <person name="Nealson K.H."/>
            <person name="Kurokawa K."/>
            <person name="Hongoh Y."/>
        </authorList>
    </citation>
    <scope>NUCLEOTIDE SEQUENCE [LARGE SCALE GENOMIC DNA]</scope>
    <source>
        <strain evidence="1 2">S42</strain>
    </source>
</reference>
<comment type="caution">
    <text evidence="1">The sequence shown here is derived from an EMBL/GenBank/DDBJ whole genome shotgun (WGS) entry which is preliminary data.</text>
</comment>
<dbReference type="Proteomes" id="UP000568877">
    <property type="component" value="Unassembled WGS sequence"/>
</dbReference>
<evidence type="ECO:0000313" key="2">
    <source>
        <dbReference type="Proteomes" id="UP000568877"/>
    </source>
</evidence>
<dbReference type="AlphaFoldDB" id="A0A6V8PL12"/>
<accession>A0A6V8PL12</accession>